<dbReference type="SUPFAM" id="SSF75005">
    <property type="entry name" value="Arabinanase/levansucrase/invertase"/>
    <property type="match status" value="1"/>
</dbReference>
<organism evidence="4 7">
    <name type="scientific">Bacteroides ovatus</name>
    <dbReference type="NCBI Taxonomy" id="28116"/>
    <lineage>
        <taxon>Bacteria</taxon>
        <taxon>Pseudomonadati</taxon>
        <taxon>Bacteroidota</taxon>
        <taxon>Bacteroidia</taxon>
        <taxon>Bacteroidales</taxon>
        <taxon>Bacteroidaceae</taxon>
        <taxon>Bacteroides</taxon>
    </lineage>
</organism>
<proteinExistence type="inferred from homology"/>
<dbReference type="Proteomes" id="UP000181870">
    <property type="component" value="Unassembled WGS sequence"/>
</dbReference>
<gene>
    <name evidence="4" type="ORF">SAMN05192581_104122</name>
    <name evidence="5" type="ORF">SAMN05192582_10763</name>
</gene>
<sequence>MVHVKREGVILERTSLEFENEGVMNPAVIAEGNTVHMFYRAVKKGNYSSIGYCRLEGPLTVVERDVAPLLFSEFEYECQGVEDPRIVKIEDLYYLTYTAYDGYSAVGALAVSSDLRHFEKKGIITSQITYPQFREQLRTQQAIISKYFRSGNKREATNEKGHPLYMMDKNVVFFPRKINGKFYFMHRIRPDIQYVAVERLDMLTKEFWKRYYQNFAKRILLAPYHDHESSYIGAGCPPIETKAGWLLIYHSVYDTPSGYVYSACAALLDIDNPAIEIARLPYPLFTPEAEYELSGVVNRVCFPTGTALFGDTLYIYYGAADKYVACVSVQLTELLDELIKQIK</sequence>
<dbReference type="CDD" id="cd18614">
    <property type="entry name" value="GH130"/>
    <property type="match status" value="1"/>
</dbReference>
<dbReference type="Gene3D" id="2.115.10.20">
    <property type="entry name" value="Glycosyl hydrolase domain, family 43"/>
    <property type="match status" value="1"/>
</dbReference>
<protein>
    <submittedName>
        <fullName evidence="4">Predicted glycosyl hydrolase, GH43/DUF377 family</fullName>
    </submittedName>
</protein>
<evidence type="ECO:0000313" key="5">
    <source>
        <dbReference type="EMBL" id="SDI79311.1"/>
    </source>
</evidence>
<evidence type="ECO:0000256" key="2">
    <source>
        <dbReference type="ARBA" id="ARBA00022679"/>
    </source>
</evidence>
<dbReference type="GO" id="GO:0016757">
    <property type="term" value="F:glycosyltransferase activity"/>
    <property type="evidence" value="ECO:0007669"/>
    <property type="project" value="UniProtKB-KW"/>
</dbReference>
<dbReference type="PANTHER" id="PTHR34106:SF5">
    <property type="entry name" value="GLYCOSIDASE"/>
    <property type="match status" value="1"/>
</dbReference>
<dbReference type="AlphaFoldDB" id="A0A1G6G903"/>
<dbReference type="PANTHER" id="PTHR34106">
    <property type="entry name" value="GLYCOSIDASE"/>
    <property type="match status" value="1"/>
</dbReference>
<evidence type="ECO:0000313" key="7">
    <source>
        <dbReference type="Proteomes" id="UP000183670"/>
    </source>
</evidence>
<dbReference type="RefSeq" id="WP_074559211.1">
    <property type="nucleotide sequence ID" value="NZ_CP176640.1"/>
</dbReference>
<dbReference type="InterPro" id="IPR007184">
    <property type="entry name" value="Mannoside_phosphorylase"/>
</dbReference>
<evidence type="ECO:0000313" key="6">
    <source>
        <dbReference type="Proteomes" id="UP000181870"/>
    </source>
</evidence>
<comment type="similarity">
    <text evidence="3">Belongs to the glycosyl hydrolase 130 family.</text>
</comment>
<dbReference type="Proteomes" id="UP000183670">
    <property type="component" value="Unassembled WGS sequence"/>
</dbReference>
<dbReference type="PIRSF" id="PIRSF016202">
    <property type="entry name" value="PH1107"/>
    <property type="match status" value="1"/>
</dbReference>
<keyword evidence="4" id="KW-0378">Hydrolase</keyword>
<keyword evidence="1" id="KW-0328">Glycosyltransferase</keyword>
<name>A0A1G6G903_BACOV</name>
<dbReference type="InterPro" id="IPR023296">
    <property type="entry name" value="Glyco_hydro_beta-prop_sf"/>
</dbReference>
<evidence type="ECO:0000313" key="4">
    <source>
        <dbReference type="EMBL" id="SDB78467.1"/>
    </source>
</evidence>
<evidence type="ECO:0000256" key="1">
    <source>
        <dbReference type="ARBA" id="ARBA00022676"/>
    </source>
</evidence>
<keyword evidence="2" id="KW-0808">Transferase</keyword>
<dbReference type="Pfam" id="PF04041">
    <property type="entry name" value="Glyco_hydro_130"/>
    <property type="match status" value="1"/>
</dbReference>
<dbReference type="GO" id="GO:0016787">
    <property type="term" value="F:hydrolase activity"/>
    <property type="evidence" value="ECO:0007669"/>
    <property type="project" value="UniProtKB-KW"/>
</dbReference>
<reference evidence="6 7" key="1">
    <citation type="submission" date="2016-10" db="EMBL/GenBank/DDBJ databases">
        <authorList>
            <person name="de Groot N.N."/>
        </authorList>
    </citation>
    <scope>NUCLEOTIDE SEQUENCE [LARGE SCALE GENOMIC DNA]</scope>
    <source>
        <strain evidence="4 7">NLAE-zl-C500</strain>
        <strain evidence="5 6">NLAE-zl-C57</strain>
    </source>
</reference>
<accession>A0A1G6G903</accession>
<evidence type="ECO:0000256" key="3">
    <source>
        <dbReference type="ARBA" id="ARBA00024356"/>
    </source>
</evidence>
<dbReference type="EMBL" id="FNDO01000076">
    <property type="protein sequence ID" value="SDI79311.1"/>
    <property type="molecule type" value="Genomic_DNA"/>
</dbReference>
<dbReference type="EMBL" id="FMYE01000041">
    <property type="protein sequence ID" value="SDB78467.1"/>
    <property type="molecule type" value="Genomic_DNA"/>
</dbReference>